<dbReference type="SUPFAM" id="SSF50969">
    <property type="entry name" value="YVTN repeat-like/Quinoprotein amine dehydrogenase"/>
    <property type="match status" value="1"/>
</dbReference>
<dbReference type="InterPro" id="IPR015943">
    <property type="entry name" value="WD40/YVTN_repeat-like_dom_sf"/>
</dbReference>
<keyword evidence="2" id="KW-1185">Reference proteome</keyword>
<dbReference type="Gene3D" id="2.130.10.10">
    <property type="entry name" value="YVTN repeat-like/Quinoprotein amine dehydrogenase"/>
    <property type="match status" value="1"/>
</dbReference>
<dbReference type="Pfam" id="PF16819">
    <property type="entry name" value="DUF5074"/>
    <property type="match status" value="1"/>
</dbReference>
<reference evidence="1 2" key="2">
    <citation type="submission" date="2018-07" db="EMBL/GenBank/DDBJ databases">
        <title>Pontibacter sp. 2b14 genomic sequence and assembly.</title>
        <authorList>
            <person name="Du Z.-J."/>
        </authorList>
    </citation>
    <scope>NUCLEOTIDE SEQUENCE [LARGE SCALE GENOMIC DNA]</scope>
    <source>
        <strain evidence="1 2">2b14</strain>
    </source>
</reference>
<comment type="caution">
    <text evidence="1">The sequence shown here is derived from an EMBL/GenBank/DDBJ whole genome shotgun (WGS) entry which is preliminary data.</text>
</comment>
<evidence type="ECO:0000313" key="1">
    <source>
        <dbReference type="EMBL" id="RAU84161.1"/>
    </source>
</evidence>
<dbReference type="PANTHER" id="PTHR47197">
    <property type="entry name" value="PROTEIN NIRF"/>
    <property type="match status" value="1"/>
</dbReference>
<name>A0A364RIQ0_9BACT</name>
<proteinExistence type="predicted"/>
<gene>
    <name evidence="1" type="ORF">DP923_03705</name>
</gene>
<sequence length="375" mass="41240">MKSQRHTFKTILSAFALILILASCRENEEPIPAEVEEVPGQGSSFYLLNEGNMNMNKASLDFYDAKAGKYKRNIYEEANPEVTLGLGDVGNDAQVYGGKLYVVVDVSGKVEVLDVRTGKRLKQISIKNCRYITFHQGKAYVSSYNANIGSTGTANGFVAQIDTATLAIERTVTVGRQPEGVAIVGEKLYVANSGGYNPEQLERTISVVDLNTLKETNRIEVADNLHRLKADKYGDLYVTSRGNSKGETAKLFVIGTQTASVKHTFDVAGNFWIDEDLGYIISTVQDKTTGNRTIRYSLIDIKEEKLLPQSFIEDAAAKEISKPYGIAVDPVTKAVYLTDAKDYVTPGTLYCFNKEGKKVWSVTTGDIPAHIAFIK</sequence>
<organism evidence="1 2">
    <name type="scientific">Pontibacter arcticus</name>
    <dbReference type="NCBI Taxonomy" id="2080288"/>
    <lineage>
        <taxon>Bacteria</taxon>
        <taxon>Pseudomonadati</taxon>
        <taxon>Bacteroidota</taxon>
        <taxon>Cytophagia</taxon>
        <taxon>Cytophagales</taxon>
        <taxon>Hymenobacteraceae</taxon>
        <taxon>Pontibacter</taxon>
    </lineage>
</organism>
<dbReference type="Proteomes" id="UP000251692">
    <property type="component" value="Unassembled WGS sequence"/>
</dbReference>
<dbReference type="SUPFAM" id="SSF63829">
    <property type="entry name" value="Calcium-dependent phosphotriesterase"/>
    <property type="match status" value="1"/>
</dbReference>
<dbReference type="AlphaFoldDB" id="A0A364RIQ0"/>
<dbReference type="InterPro" id="IPR031815">
    <property type="entry name" value="DUF5074"/>
</dbReference>
<reference evidence="1 2" key="1">
    <citation type="submission" date="2018-06" db="EMBL/GenBank/DDBJ databases">
        <authorList>
            <person name="Liu Z.-W."/>
        </authorList>
    </citation>
    <scope>NUCLEOTIDE SEQUENCE [LARGE SCALE GENOMIC DNA]</scope>
    <source>
        <strain evidence="1 2">2b14</strain>
    </source>
</reference>
<dbReference type="EMBL" id="QMDV01000001">
    <property type="protein sequence ID" value="RAU84161.1"/>
    <property type="molecule type" value="Genomic_DNA"/>
</dbReference>
<dbReference type="RefSeq" id="WP_112304442.1">
    <property type="nucleotide sequence ID" value="NZ_QMDV01000001.1"/>
</dbReference>
<dbReference type="PROSITE" id="PS51257">
    <property type="entry name" value="PROKAR_LIPOPROTEIN"/>
    <property type="match status" value="1"/>
</dbReference>
<evidence type="ECO:0000313" key="2">
    <source>
        <dbReference type="Proteomes" id="UP000251692"/>
    </source>
</evidence>
<dbReference type="InterPro" id="IPR051200">
    <property type="entry name" value="Host-pathogen_enzymatic-act"/>
</dbReference>
<dbReference type="PANTHER" id="PTHR47197:SF3">
    <property type="entry name" value="DIHYDRO-HEME D1 DEHYDROGENASE"/>
    <property type="match status" value="1"/>
</dbReference>
<protein>
    <submittedName>
        <fullName evidence="1">YncE family protein</fullName>
    </submittedName>
</protein>
<accession>A0A364RIQ0</accession>
<dbReference type="OrthoDB" id="9773938at2"/>
<dbReference type="InterPro" id="IPR011044">
    <property type="entry name" value="Quino_amine_DH_bsu"/>
</dbReference>